<dbReference type="SUPFAM" id="SSF46689">
    <property type="entry name" value="Homeodomain-like"/>
    <property type="match status" value="1"/>
</dbReference>
<organism evidence="6 7">
    <name type="scientific">Prosthecobacter vanneervenii</name>
    <dbReference type="NCBI Taxonomy" id="48466"/>
    <lineage>
        <taxon>Bacteria</taxon>
        <taxon>Pseudomonadati</taxon>
        <taxon>Verrucomicrobiota</taxon>
        <taxon>Verrucomicrobiia</taxon>
        <taxon>Verrucomicrobiales</taxon>
        <taxon>Verrucomicrobiaceae</taxon>
        <taxon>Prosthecobacter</taxon>
    </lineage>
</organism>
<dbReference type="AlphaFoldDB" id="A0A7W8DIS7"/>
<name>A0A7W8DIS7_9BACT</name>
<evidence type="ECO:0000313" key="7">
    <source>
        <dbReference type="Proteomes" id="UP000590740"/>
    </source>
</evidence>
<dbReference type="InterPro" id="IPR001647">
    <property type="entry name" value="HTH_TetR"/>
</dbReference>
<evidence type="ECO:0000313" key="6">
    <source>
        <dbReference type="EMBL" id="MBB5031116.1"/>
    </source>
</evidence>
<accession>A0A7W8DIS7</accession>
<dbReference type="SUPFAM" id="SSF48498">
    <property type="entry name" value="Tetracyclin repressor-like, C-terminal domain"/>
    <property type="match status" value="1"/>
</dbReference>
<evidence type="ECO:0000256" key="4">
    <source>
        <dbReference type="PROSITE-ProRule" id="PRU00335"/>
    </source>
</evidence>
<dbReference type="PRINTS" id="PR00455">
    <property type="entry name" value="HTHTETR"/>
</dbReference>
<dbReference type="RefSeq" id="WP_184338058.1">
    <property type="nucleotide sequence ID" value="NZ_JACHIG010000001.1"/>
</dbReference>
<feature type="DNA-binding region" description="H-T-H motif" evidence="4">
    <location>
        <begin position="38"/>
        <end position="57"/>
    </location>
</feature>
<dbReference type="Proteomes" id="UP000590740">
    <property type="component" value="Unassembled WGS sequence"/>
</dbReference>
<evidence type="ECO:0000256" key="1">
    <source>
        <dbReference type="ARBA" id="ARBA00023015"/>
    </source>
</evidence>
<dbReference type="InterPro" id="IPR009057">
    <property type="entry name" value="Homeodomain-like_sf"/>
</dbReference>
<keyword evidence="7" id="KW-1185">Reference proteome</keyword>
<dbReference type="PANTHER" id="PTHR47506">
    <property type="entry name" value="TRANSCRIPTIONAL REGULATORY PROTEIN"/>
    <property type="match status" value="1"/>
</dbReference>
<dbReference type="Pfam" id="PF00440">
    <property type="entry name" value="TetR_N"/>
    <property type="match status" value="1"/>
</dbReference>
<keyword evidence="2 4" id="KW-0238">DNA-binding</keyword>
<dbReference type="PROSITE" id="PS50977">
    <property type="entry name" value="HTH_TETR_2"/>
    <property type="match status" value="1"/>
</dbReference>
<dbReference type="InterPro" id="IPR036271">
    <property type="entry name" value="Tet_transcr_reg_TetR-rel_C_sf"/>
</dbReference>
<feature type="domain" description="HTH tetR-type" evidence="5">
    <location>
        <begin position="15"/>
        <end position="75"/>
    </location>
</feature>
<reference evidence="6 7" key="1">
    <citation type="submission" date="2020-08" db="EMBL/GenBank/DDBJ databases">
        <title>Genomic Encyclopedia of Type Strains, Phase IV (KMG-IV): sequencing the most valuable type-strain genomes for metagenomic binning, comparative biology and taxonomic classification.</title>
        <authorList>
            <person name="Goeker M."/>
        </authorList>
    </citation>
    <scope>NUCLEOTIDE SEQUENCE [LARGE SCALE GENOMIC DNA]</scope>
    <source>
        <strain evidence="6 7">DSM 12252</strain>
    </source>
</reference>
<dbReference type="Pfam" id="PF16925">
    <property type="entry name" value="TetR_C_13"/>
    <property type="match status" value="1"/>
</dbReference>
<evidence type="ECO:0000256" key="2">
    <source>
        <dbReference type="ARBA" id="ARBA00023125"/>
    </source>
</evidence>
<sequence length="209" mass="23542">MSKKAASTKRERDPAASRQRLIDATVRLMLRQGFAATSVDMICQEAGMTKGGFFHHFENKEALALAAVDWWGRMGTALYAEAWKDETLDPLKQLHRMLDIMAGFTRRPEENCVCMVGMMSQELAATSPALRAACEKELTLWTSNTAKMLAAAKKKHQPKTKFDPMQAAWFLNSLWQGSMLVGKTCRSQEMIRHNLKLARAFVDGLFQAR</sequence>
<comment type="caution">
    <text evidence="6">The sequence shown here is derived from an EMBL/GenBank/DDBJ whole genome shotgun (WGS) entry which is preliminary data.</text>
</comment>
<keyword evidence="1" id="KW-0805">Transcription regulation</keyword>
<gene>
    <name evidence="6" type="ORF">HNQ65_000670</name>
</gene>
<dbReference type="Gene3D" id="1.10.357.10">
    <property type="entry name" value="Tetracycline Repressor, domain 2"/>
    <property type="match status" value="1"/>
</dbReference>
<dbReference type="InterPro" id="IPR011075">
    <property type="entry name" value="TetR_C"/>
</dbReference>
<evidence type="ECO:0000256" key="3">
    <source>
        <dbReference type="ARBA" id="ARBA00023163"/>
    </source>
</evidence>
<protein>
    <submittedName>
        <fullName evidence="6">TetR/AcrR family transcriptional repressor of nem operon</fullName>
    </submittedName>
</protein>
<dbReference type="PANTHER" id="PTHR47506:SF6">
    <property type="entry name" value="HTH-TYPE TRANSCRIPTIONAL REPRESSOR NEMR"/>
    <property type="match status" value="1"/>
</dbReference>
<dbReference type="GO" id="GO:0003677">
    <property type="term" value="F:DNA binding"/>
    <property type="evidence" value="ECO:0007669"/>
    <property type="project" value="UniProtKB-UniRule"/>
</dbReference>
<dbReference type="EMBL" id="JACHIG010000001">
    <property type="protein sequence ID" value="MBB5031116.1"/>
    <property type="molecule type" value="Genomic_DNA"/>
</dbReference>
<keyword evidence="3" id="KW-0804">Transcription</keyword>
<proteinExistence type="predicted"/>
<evidence type="ECO:0000259" key="5">
    <source>
        <dbReference type="PROSITE" id="PS50977"/>
    </source>
</evidence>